<reference evidence="6" key="1">
    <citation type="journal article" date="2014" name="Genome Announc.">
        <title>Draft Genome Sequences of Three Alkaliphilic Bacillus Strains, Bacillus wakoensis JCM 9140T, Bacillus akibai JCM 9157T, and Bacillus hemicellulosilyticus JCM 9152T.</title>
        <authorList>
            <person name="Yuki M."/>
            <person name="Oshima K."/>
            <person name="Suda W."/>
            <person name="Oshida Y."/>
            <person name="Kitamura K."/>
            <person name="Iida T."/>
            <person name="Hattori M."/>
            <person name="Ohkuma M."/>
        </authorList>
    </citation>
    <scope>NUCLEOTIDE SEQUENCE [LARGE SCALE GENOMIC DNA]</scope>
    <source>
        <strain evidence="6">JCM 9140</strain>
    </source>
</reference>
<dbReference type="InterPro" id="IPR032466">
    <property type="entry name" value="Metal_Hydrolase"/>
</dbReference>
<evidence type="ECO:0000313" key="6">
    <source>
        <dbReference type="EMBL" id="GAE27582.1"/>
    </source>
</evidence>
<organism evidence="6 7">
    <name type="scientific">Halalkalibacter wakoensis JCM 9140</name>
    <dbReference type="NCBI Taxonomy" id="1236970"/>
    <lineage>
        <taxon>Bacteria</taxon>
        <taxon>Bacillati</taxon>
        <taxon>Bacillota</taxon>
        <taxon>Bacilli</taxon>
        <taxon>Bacillales</taxon>
        <taxon>Bacillaceae</taxon>
        <taxon>Halalkalibacter</taxon>
    </lineage>
</organism>
<dbReference type="SUPFAM" id="SSF51338">
    <property type="entry name" value="Composite domain of metallo-dependent hydrolases"/>
    <property type="match status" value="1"/>
</dbReference>
<comment type="caution">
    <text evidence="6">The sequence shown here is derived from an EMBL/GenBank/DDBJ whole genome shotgun (WGS) entry which is preliminary data.</text>
</comment>
<sequence>MMSKIDTLIIHADLFTMQGDGVGYVEDGAVAIDAGKIVAVGPSDELLKEYSAEETVDATNKMVIPGFVDAHMHTSLGILRGLAQDTSLWMHKGIGPYNPFMNDVYRLAGSKMNILEALAAGTTTFGDYSTPINEIAQFFQTLGARARLTGFIREVPEVLDKLQEDDLYPFDPAIGERTLNENLELVDRWHGKENNRITALLGPQGPDFMSLECLKKVKEKATEKNVMIHMHVAQAARETKQMVGRYGKRSIPFLDEIGYLDDSLLAVHITDATDEEARLLVKRGVSMVLCSGSIGIIRGEVPPVMPFLEAGGKAALGSDQAPGNNCNQMINEMKLTALFNKIKYKDPEVMPAWKVLRMATIEGAQAIGLGEEVGSLEEGKKADIVFIDLSAKTMQPVIKTPMRNHVPNLVYSARGHEVCKVMVDGKTLYENGEFLTVNEQEILQDCQELATKLTNEVSEEKFKITKGAEFMKEGKL</sequence>
<accession>W4Q6F9</accession>
<dbReference type="InterPro" id="IPR050287">
    <property type="entry name" value="MTA/SAH_deaminase"/>
</dbReference>
<dbReference type="PANTHER" id="PTHR43794">
    <property type="entry name" value="AMINOHYDROLASE SSNA-RELATED"/>
    <property type="match status" value="1"/>
</dbReference>
<keyword evidence="3" id="KW-0862">Zinc</keyword>
<dbReference type="SUPFAM" id="SSF51556">
    <property type="entry name" value="Metallo-dependent hydrolases"/>
    <property type="match status" value="1"/>
</dbReference>
<dbReference type="EMBL" id="BAUT01000056">
    <property type="protein sequence ID" value="GAE27582.1"/>
    <property type="molecule type" value="Genomic_DNA"/>
</dbReference>
<dbReference type="PANTHER" id="PTHR43794:SF11">
    <property type="entry name" value="AMIDOHYDROLASE-RELATED DOMAIN-CONTAINING PROTEIN"/>
    <property type="match status" value="1"/>
</dbReference>
<keyword evidence="7" id="KW-1185">Reference proteome</keyword>
<evidence type="ECO:0000256" key="1">
    <source>
        <dbReference type="ARBA" id="ARBA00022723"/>
    </source>
</evidence>
<feature type="domain" description="Aminodeoxyfutalosine deaminase/Imidazolonepropionase-like composite" evidence="5">
    <location>
        <begin position="28"/>
        <end position="50"/>
    </location>
</feature>
<proteinExistence type="predicted"/>
<dbReference type="InterPro" id="IPR054418">
    <property type="entry name" value="MQNX/HUTI_composite_N"/>
</dbReference>
<name>W4Q6F9_9BACI</name>
<dbReference type="Pfam" id="PF01979">
    <property type="entry name" value="Amidohydro_1"/>
    <property type="match status" value="1"/>
</dbReference>
<evidence type="ECO:0000259" key="4">
    <source>
        <dbReference type="Pfam" id="PF01979"/>
    </source>
</evidence>
<dbReference type="GO" id="GO:0016810">
    <property type="term" value="F:hydrolase activity, acting on carbon-nitrogen (but not peptide) bonds"/>
    <property type="evidence" value="ECO:0007669"/>
    <property type="project" value="InterPro"/>
</dbReference>
<dbReference type="Proteomes" id="UP000018890">
    <property type="component" value="Unassembled WGS sequence"/>
</dbReference>
<evidence type="ECO:0000256" key="3">
    <source>
        <dbReference type="ARBA" id="ARBA00022833"/>
    </source>
</evidence>
<evidence type="ECO:0000256" key="2">
    <source>
        <dbReference type="ARBA" id="ARBA00022801"/>
    </source>
</evidence>
<protein>
    <submittedName>
        <fullName evidence="6">S-adenosylhomocysteine deaminase</fullName>
    </submittedName>
</protein>
<evidence type="ECO:0000259" key="5">
    <source>
        <dbReference type="Pfam" id="PF22039"/>
    </source>
</evidence>
<dbReference type="InterPro" id="IPR011059">
    <property type="entry name" value="Metal-dep_hydrolase_composite"/>
</dbReference>
<evidence type="ECO:0000313" key="7">
    <source>
        <dbReference type="Proteomes" id="UP000018890"/>
    </source>
</evidence>
<dbReference type="STRING" id="1236970.JCM9140_3735"/>
<feature type="domain" description="Amidohydrolase-related" evidence="4">
    <location>
        <begin position="62"/>
        <end position="427"/>
    </location>
</feature>
<keyword evidence="1" id="KW-0479">Metal-binding</keyword>
<dbReference type="Gene3D" id="3.20.20.140">
    <property type="entry name" value="Metal-dependent hydrolases"/>
    <property type="match status" value="1"/>
</dbReference>
<dbReference type="Gene3D" id="2.30.40.10">
    <property type="entry name" value="Urease, subunit C, domain 1"/>
    <property type="match status" value="1"/>
</dbReference>
<dbReference type="AlphaFoldDB" id="W4Q6F9"/>
<keyword evidence="2" id="KW-0378">Hydrolase</keyword>
<dbReference type="Pfam" id="PF22039">
    <property type="entry name" value="HUTI_composite_bact"/>
    <property type="match status" value="1"/>
</dbReference>
<gene>
    <name evidence="6" type="ORF">JCM9140_3735</name>
</gene>
<dbReference type="InterPro" id="IPR006680">
    <property type="entry name" value="Amidohydro-rel"/>
</dbReference>
<dbReference type="GO" id="GO:0046872">
    <property type="term" value="F:metal ion binding"/>
    <property type="evidence" value="ECO:0007669"/>
    <property type="project" value="UniProtKB-KW"/>
</dbReference>